<dbReference type="Proteomes" id="UP000092154">
    <property type="component" value="Unassembled WGS sequence"/>
</dbReference>
<dbReference type="EMBL" id="KV448195">
    <property type="protein sequence ID" value="OAX40952.1"/>
    <property type="molecule type" value="Genomic_DNA"/>
</dbReference>
<gene>
    <name evidence="1" type="ORF">K503DRAFT_768128</name>
</gene>
<organism evidence="1 2">
    <name type="scientific">Rhizopogon vinicolor AM-OR11-026</name>
    <dbReference type="NCBI Taxonomy" id="1314800"/>
    <lineage>
        <taxon>Eukaryota</taxon>
        <taxon>Fungi</taxon>
        <taxon>Dikarya</taxon>
        <taxon>Basidiomycota</taxon>
        <taxon>Agaricomycotina</taxon>
        <taxon>Agaricomycetes</taxon>
        <taxon>Agaricomycetidae</taxon>
        <taxon>Boletales</taxon>
        <taxon>Suillineae</taxon>
        <taxon>Rhizopogonaceae</taxon>
        <taxon>Rhizopogon</taxon>
    </lineage>
</organism>
<name>A0A1B7N7W8_9AGAM</name>
<dbReference type="InParanoid" id="A0A1B7N7W8"/>
<reference evidence="1 2" key="1">
    <citation type="submission" date="2016-06" db="EMBL/GenBank/DDBJ databases">
        <title>Comparative genomics of the ectomycorrhizal sister species Rhizopogon vinicolor and Rhizopogon vesiculosus (Basidiomycota: Boletales) reveals a divergence of the mating type B locus.</title>
        <authorList>
            <consortium name="DOE Joint Genome Institute"/>
            <person name="Mujic A.B."/>
            <person name="Kuo A."/>
            <person name="Tritt A."/>
            <person name="Lipzen A."/>
            <person name="Chen C."/>
            <person name="Johnson J."/>
            <person name="Sharma A."/>
            <person name="Barry K."/>
            <person name="Grigoriev I.V."/>
            <person name="Spatafora J.W."/>
        </authorList>
    </citation>
    <scope>NUCLEOTIDE SEQUENCE [LARGE SCALE GENOMIC DNA]</scope>
    <source>
        <strain evidence="1 2">AM-OR11-026</strain>
    </source>
</reference>
<proteinExistence type="predicted"/>
<evidence type="ECO:0000313" key="1">
    <source>
        <dbReference type="EMBL" id="OAX40952.1"/>
    </source>
</evidence>
<evidence type="ECO:0000313" key="2">
    <source>
        <dbReference type="Proteomes" id="UP000092154"/>
    </source>
</evidence>
<sequence length="74" mass="8152">MSIAGNGLSVFGYLTCGRLLRTAPDPDMTKYHPVSYIYAYQPVSFPHDEAVLDLVTPLARIMLSSSPYSSALWV</sequence>
<protein>
    <submittedName>
        <fullName evidence="1">Uncharacterized protein</fullName>
    </submittedName>
</protein>
<keyword evidence="2" id="KW-1185">Reference proteome</keyword>
<accession>A0A1B7N7W8</accession>
<dbReference type="AlphaFoldDB" id="A0A1B7N7W8"/>